<protein>
    <submittedName>
        <fullName evidence="1">Uncharacterized protein</fullName>
    </submittedName>
</protein>
<evidence type="ECO:0000313" key="1">
    <source>
        <dbReference type="EMBL" id="CCB90118.1"/>
    </source>
</evidence>
<dbReference type="OrthoDB" id="22811at2"/>
<dbReference type="AlphaFoldDB" id="F8L475"/>
<dbReference type="EMBL" id="FR872582">
    <property type="protein sequence ID" value="CCB90118.1"/>
    <property type="molecule type" value="Genomic_DNA"/>
</dbReference>
<organism evidence="1 2">
    <name type="scientific">Simkania negevensis (strain ATCC VR-1471 / DSM 27360 / Z)</name>
    <dbReference type="NCBI Taxonomy" id="331113"/>
    <lineage>
        <taxon>Bacteria</taxon>
        <taxon>Pseudomonadati</taxon>
        <taxon>Chlamydiota</taxon>
        <taxon>Chlamydiia</taxon>
        <taxon>Parachlamydiales</taxon>
        <taxon>Simkaniaceae</taxon>
        <taxon>Simkania</taxon>
    </lineage>
</organism>
<sequence length="203" mass="23713">MKIDTISIEDGFQIIMLFLQKFWLDILQEKMHPESSAFIEDNEFFFLIVCIGSSSDDYFETVVERRLNIPPLKQHGGLTLKEELLFQLAIDFCSYFNERFQENGKDSLRIAINYLQNMQKHPQNYKTEWAIWDKVVVDVTEHGAKSLGSFYKIDTRACHQLKQVGEGFFNEKSSRRPIQATLYGLSKQGNDEIFHRKTEDNAV</sequence>
<gene>
    <name evidence="1" type="ordered locus">SNE_A22410</name>
</gene>
<keyword evidence="2" id="KW-1185">Reference proteome</keyword>
<dbReference type="Proteomes" id="UP000000496">
    <property type="component" value="Chromosome gsn.131"/>
</dbReference>
<proteinExistence type="predicted"/>
<dbReference type="RefSeq" id="WP_013944584.1">
    <property type="nucleotide sequence ID" value="NC_015713.1"/>
</dbReference>
<reference key="1">
    <citation type="journal article" date="2011" name="Mol. Biol. Evol.">
        <title>Unity in variety -- the pan-genome of the Chlamydiae.</title>
        <authorList>
            <person name="Collingro A."/>
            <person name="Tischler P."/>
            <person name="Weinmaier T."/>
            <person name="Penz T."/>
            <person name="Heinz E."/>
            <person name="Brunham R.C."/>
            <person name="Read T.D."/>
            <person name="Bavoil P.M."/>
            <person name="Sachse K."/>
            <person name="Kahane S."/>
            <person name="Friedman M.G."/>
            <person name="Rattei T."/>
            <person name="Myers G.S.A."/>
            <person name="Horn M."/>
        </authorList>
    </citation>
    <scope>NUCLEOTIDE SEQUENCE</scope>
    <source>
        <strain>Z</strain>
    </source>
</reference>
<accession>F8L475</accession>
<name>F8L475_SIMNZ</name>
<dbReference type="KEGG" id="sng:SNE_A22410"/>
<reference evidence="1 2" key="2">
    <citation type="journal article" date="2011" name="Mol. Biol. Evol.">
        <title>Unity in variety--the pan-genome of the Chlamydiae.</title>
        <authorList>
            <person name="Collingro A."/>
            <person name="Tischler P."/>
            <person name="Weinmaier T."/>
            <person name="Penz T."/>
            <person name="Heinz E."/>
            <person name="Brunham R.C."/>
            <person name="Read T.D."/>
            <person name="Bavoil P.M."/>
            <person name="Sachse K."/>
            <person name="Kahane S."/>
            <person name="Friedman M.G."/>
            <person name="Rattei T."/>
            <person name="Myers G.S."/>
            <person name="Horn M."/>
        </authorList>
    </citation>
    <scope>NUCLEOTIDE SEQUENCE [LARGE SCALE GENOMIC DNA]</scope>
    <source>
        <strain evidence="2">ATCC VR-1471 / Z</strain>
    </source>
</reference>
<dbReference type="HOGENOM" id="CLU_1348167_0_0_0"/>
<evidence type="ECO:0000313" key="2">
    <source>
        <dbReference type="Proteomes" id="UP000000496"/>
    </source>
</evidence>